<keyword evidence="2" id="KW-0547">Nucleotide-binding</keyword>
<keyword evidence="6" id="KW-1185">Reference proteome</keyword>
<dbReference type="GO" id="GO:0016887">
    <property type="term" value="F:ATP hydrolysis activity"/>
    <property type="evidence" value="ECO:0007669"/>
    <property type="project" value="InterPro"/>
</dbReference>
<dbReference type="EMBL" id="CP002959">
    <property type="protein sequence ID" value="AFM13327.1"/>
    <property type="molecule type" value="Genomic_DNA"/>
</dbReference>
<dbReference type="InterPro" id="IPR003593">
    <property type="entry name" value="AAA+_ATPase"/>
</dbReference>
<evidence type="ECO:0000313" key="5">
    <source>
        <dbReference type="EMBL" id="AFM13327.1"/>
    </source>
</evidence>
<dbReference type="InterPro" id="IPR027417">
    <property type="entry name" value="P-loop_NTPase"/>
</dbReference>
<evidence type="ECO:0000259" key="4">
    <source>
        <dbReference type="PROSITE" id="PS50893"/>
    </source>
</evidence>
<dbReference type="HOGENOM" id="CLU_000604_1_22_12"/>
<dbReference type="Pfam" id="PF00005">
    <property type="entry name" value="ABC_tran"/>
    <property type="match status" value="1"/>
</dbReference>
<gene>
    <name evidence="5" type="ordered locus">Turpa_2688</name>
</gene>
<dbReference type="PROSITE" id="PS50893">
    <property type="entry name" value="ABC_TRANSPORTER_2"/>
    <property type="match status" value="1"/>
</dbReference>
<sequence length="253" mass="27669">MQTNAVSVNNLSLTIDGKPILRNISFDLKPGETLVLMGKNGSGKTMLLKTLVGLFRPQSGSAEILGKNVHRLAHSELDELRRSIGYVFQKSGLFDSLHVWQNVVFALRRFSDLDDDALRAKATECLNRAGLKDVEDKFPSELSGGMQKRAGIARAIAMDPQILLFDDPTAGLDPVLTDAIAELIKGIQRNLGSAAIVVAHDFNLAYKLADKIGLVVSGALHGILSRDEFRQTSEPYFEQFREGKLTGPIPVIE</sequence>
<name>I4B7S0_TURPD</name>
<dbReference type="SMART" id="SM00382">
    <property type="entry name" value="AAA"/>
    <property type="match status" value="1"/>
</dbReference>
<dbReference type="AlphaFoldDB" id="I4B7S0"/>
<dbReference type="PANTHER" id="PTHR43023">
    <property type="entry name" value="PROTEIN TRIGALACTOSYLDIACYLGLYCEROL 3, CHLOROPLASTIC"/>
    <property type="match status" value="1"/>
</dbReference>
<dbReference type="GO" id="GO:0005524">
    <property type="term" value="F:ATP binding"/>
    <property type="evidence" value="ECO:0007669"/>
    <property type="project" value="UniProtKB-KW"/>
</dbReference>
<dbReference type="Proteomes" id="UP000006048">
    <property type="component" value="Chromosome"/>
</dbReference>
<evidence type="ECO:0000313" key="6">
    <source>
        <dbReference type="Proteomes" id="UP000006048"/>
    </source>
</evidence>
<feature type="domain" description="ABC transporter" evidence="4">
    <location>
        <begin position="6"/>
        <end position="242"/>
    </location>
</feature>
<evidence type="ECO:0000256" key="1">
    <source>
        <dbReference type="ARBA" id="ARBA00022448"/>
    </source>
</evidence>
<dbReference type="InterPro" id="IPR017871">
    <property type="entry name" value="ABC_transporter-like_CS"/>
</dbReference>
<dbReference type="KEGG" id="tpx:Turpa_2688"/>
<dbReference type="RefSeq" id="WP_014803829.1">
    <property type="nucleotide sequence ID" value="NC_018020.1"/>
</dbReference>
<dbReference type="OrthoDB" id="9772862at2"/>
<dbReference type="STRING" id="869212.Turpa_2688"/>
<organism evidence="5 6">
    <name type="scientific">Turneriella parva (strain ATCC BAA-1111 / DSM 21527 / NCTC 11395 / H)</name>
    <name type="common">Leptospira parva</name>
    <dbReference type="NCBI Taxonomy" id="869212"/>
    <lineage>
        <taxon>Bacteria</taxon>
        <taxon>Pseudomonadati</taxon>
        <taxon>Spirochaetota</taxon>
        <taxon>Spirochaetia</taxon>
        <taxon>Leptospirales</taxon>
        <taxon>Leptospiraceae</taxon>
        <taxon>Turneriella</taxon>
    </lineage>
</organism>
<dbReference type="PANTHER" id="PTHR43023:SF6">
    <property type="entry name" value="INTERMEMBRANE PHOSPHOLIPID TRANSPORT SYSTEM ATP-BINDING PROTEIN MLAF"/>
    <property type="match status" value="1"/>
</dbReference>
<protein>
    <submittedName>
        <fullName evidence="5">ABC transporter related protein</fullName>
    </submittedName>
</protein>
<dbReference type="Gene3D" id="3.40.50.300">
    <property type="entry name" value="P-loop containing nucleotide triphosphate hydrolases"/>
    <property type="match status" value="1"/>
</dbReference>
<dbReference type="SUPFAM" id="SSF52540">
    <property type="entry name" value="P-loop containing nucleoside triphosphate hydrolases"/>
    <property type="match status" value="1"/>
</dbReference>
<dbReference type="InterPro" id="IPR003439">
    <property type="entry name" value="ABC_transporter-like_ATP-bd"/>
</dbReference>
<keyword evidence="3" id="KW-0067">ATP-binding</keyword>
<evidence type="ECO:0000256" key="3">
    <source>
        <dbReference type="ARBA" id="ARBA00022840"/>
    </source>
</evidence>
<evidence type="ECO:0000256" key="2">
    <source>
        <dbReference type="ARBA" id="ARBA00022741"/>
    </source>
</evidence>
<proteinExistence type="predicted"/>
<dbReference type="PROSITE" id="PS00211">
    <property type="entry name" value="ABC_TRANSPORTER_1"/>
    <property type="match status" value="1"/>
</dbReference>
<reference evidence="5 6" key="1">
    <citation type="submission" date="2012-06" db="EMBL/GenBank/DDBJ databases">
        <title>The complete chromosome of genome of Turneriella parva DSM 21527.</title>
        <authorList>
            <consortium name="US DOE Joint Genome Institute (JGI-PGF)"/>
            <person name="Lucas S."/>
            <person name="Han J."/>
            <person name="Lapidus A."/>
            <person name="Bruce D."/>
            <person name="Goodwin L."/>
            <person name="Pitluck S."/>
            <person name="Peters L."/>
            <person name="Kyrpides N."/>
            <person name="Mavromatis K."/>
            <person name="Ivanova N."/>
            <person name="Mikhailova N."/>
            <person name="Chertkov O."/>
            <person name="Detter J.C."/>
            <person name="Tapia R."/>
            <person name="Han C."/>
            <person name="Land M."/>
            <person name="Hauser L."/>
            <person name="Markowitz V."/>
            <person name="Cheng J.-F."/>
            <person name="Hugenholtz P."/>
            <person name="Woyke T."/>
            <person name="Wu D."/>
            <person name="Gronow S."/>
            <person name="Wellnitz S."/>
            <person name="Brambilla E."/>
            <person name="Klenk H.-P."/>
            <person name="Eisen J.A."/>
        </authorList>
    </citation>
    <scope>NUCLEOTIDE SEQUENCE [LARGE SCALE GENOMIC DNA]</scope>
    <source>
        <strain evidence="6">ATCC BAA-1111 / DSM 21527 / NCTC 11395 / H</strain>
    </source>
</reference>
<keyword evidence="1" id="KW-0813">Transport</keyword>
<accession>I4B7S0</accession>